<accession>A0AA37SQ54</accession>
<comment type="caution">
    <text evidence="2">The sequence shown here is derived from an EMBL/GenBank/DDBJ whole genome shotgun (WGS) entry which is preliminary data.</text>
</comment>
<evidence type="ECO:0000313" key="3">
    <source>
        <dbReference type="Proteomes" id="UP001156666"/>
    </source>
</evidence>
<dbReference type="PROSITE" id="PS51257">
    <property type="entry name" value="PROKAR_LIPOPROTEIN"/>
    <property type="match status" value="1"/>
</dbReference>
<feature type="signal peptide" evidence="1">
    <location>
        <begin position="1"/>
        <end position="22"/>
    </location>
</feature>
<gene>
    <name evidence="2" type="ORF">GCM10007940_21720</name>
</gene>
<evidence type="ECO:0000313" key="2">
    <source>
        <dbReference type="EMBL" id="GLR17557.1"/>
    </source>
</evidence>
<reference evidence="2" key="1">
    <citation type="journal article" date="2014" name="Int. J. Syst. Evol. Microbiol.">
        <title>Complete genome sequence of Corynebacterium casei LMG S-19264T (=DSM 44701T), isolated from a smear-ripened cheese.</title>
        <authorList>
            <consortium name="US DOE Joint Genome Institute (JGI-PGF)"/>
            <person name="Walter F."/>
            <person name="Albersmeier A."/>
            <person name="Kalinowski J."/>
            <person name="Ruckert C."/>
        </authorList>
    </citation>
    <scope>NUCLEOTIDE SEQUENCE</scope>
    <source>
        <strain evidence="2">NBRC 108769</strain>
    </source>
</reference>
<dbReference type="InterPro" id="IPR010221">
    <property type="entry name" value="VCBS_dom"/>
</dbReference>
<dbReference type="EMBL" id="BSOH01000014">
    <property type="protein sequence ID" value="GLR17557.1"/>
    <property type="molecule type" value="Genomic_DNA"/>
</dbReference>
<dbReference type="AlphaFoldDB" id="A0AA37SQ54"/>
<evidence type="ECO:0008006" key="4">
    <source>
        <dbReference type="Google" id="ProtNLM"/>
    </source>
</evidence>
<dbReference type="Proteomes" id="UP001156666">
    <property type="component" value="Unassembled WGS sequence"/>
</dbReference>
<feature type="chain" id="PRO_5041423186" description="YtkA-like domain-containing protein" evidence="1">
    <location>
        <begin position="23"/>
        <end position="148"/>
    </location>
</feature>
<name>A0AA37SQ54_9BACT</name>
<proteinExistence type="predicted"/>
<protein>
    <recommendedName>
        <fullName evidence="4">YtkA-like domain-containing protein</fullName>
    </recommendedName>
</protein>
<organism evidence="2 3">
    <name type="scientific">Portibacter lacus</name>
    <dbReference type="NCBI Taxonomy" id="1099794"/>
    <lineage>
        <taxon>Bacteria</taxon>
        <taxon>Pseudomonadati</taxon>
        <taxon>Bacteroidota</taxon>
        <taxon>Saprospiria</taxon>
        <taxon>Saprospirales</taxon>
        <taxon>Haliscomenobacteraceae</taxon>
        <taxon>Portibacter</taxon>
    </lineage>
</organism>
<evidence type="ECO:0000256" key="1">
    <source>
        <dbReference type="SAM" id="SignalP"/>
    </source>
</evidence>
<reference evidence="2" key="2">
    <citation type="submission" date="2023-01" db="EMBL/GenBank/DDBJ databases">
        <title>Draft genome sequence of Portibacter lacus strain NBRC 108769.</title>
        <authorList>
            <person name="Sun Q."/>
            <person name="Mori K."/>
        </authorList>
    </citation>
    <scope>NUCLEOTIDE SEQUENCE</scope>
    <source>
        <strain evidence="2">NBRC 108769</strain>
    </source>
</reference>
<dbReference type="NCBIfam" id="TIGR01965">
    <property type="entry name" value="VCBS_repeat"/>
    <property type="match status" value="1"/>
</dbReference>
<keyword evidence="1" id="KW-0732">Signal</keyword>
<sequence length="148" mass="17020">MIMKFKHIIILTLAFISFSACEKDNTIEEKEESFEYHAHIHSPDNETKKMGQELSIDITFESHSGMPVHHINVTIYEKNDESVIIYNQPDEAHVHEEDGNLDFTDTILLSEENGFSAHTDYILKAKVWAHEAGLEEVEETVAFHVHPE</sequence>
<keyword evidence="3" id="KW-1185">Reference proteome</keyword>